<name>A0A1X9YP95_9BACT</name>
<dbReference type="EMBL" id="CP021235">
    <property type="protein sequence ID" value="ARS34651.1"/>
    <property type="molecule type" value="Genomic_DNA"/>
</dbReference>
<evidence type="ECO:0000256" key="1">
    <source>
        <dbReference type="SAM" id="Phobius"/>
    </source>
</evidence>
<feature type="transmembrane region" description="Helical" evidence="1">
    <location>
        <begin position="21"/>
        <end position="37"/>
    </location>
</feature>
<dbReference type="STRING" id="709015.GCA_000472485_00768"/>
<feature type="transmembrane region" description="Helical" evidence="1">
    <location>
        <begin position="43"/>
        <end position="61"/>
    </location>
</feature>
<dbReference type="Proteomes" id="UP000266292">
    <property type="component" value="Chromosome"/>
</dbReference>
<evidence type="ECO:0000313" key="3">
    <source>
        <dbReference type="Proteomes" id="UP000266292"/>
    </source>
</evidence>
<keyword evidence="3" id="KW-1185">Reference proteome</keyword>
<evidence type="ECO:0000313" key="2">
    <source>
        <dbReference type="EMBL" id="ARS34651.1"/>
    </source>
</evidence>
<protein>
    <submittedName>
        <fullName evidence="2">Uncharacterized protein</fullName>
    </submittedName>
</protein>
<gene>
    <name evidence="2" type="ORF">CA264_03860</name>
</gene>
<dbReference type="AlphaFoldDB" id="A0A1X9YP95"/>
<organism evidence="2 3">
    <name type="scientific">Pontibacter actiniarum</name>
    <dbReference type="NCBI Taxonomy" id="323450"/>
    <lineage>
        <taxon>Bacteria</taxon>
        <taxon>Pseudomonadati</taxon>
        <taxon>Bacteroidota</taxon>
        <taxon>Cytophagia</taxon>
        <taxon>Cytophagales</taxon>
        <taxon>Hymenobacteraceae</taxon>
        <taxon>Pontibacter</taxon>
    </lineage>
</organism>
<dbReference type="KEGG" id="pact:CA264_03860"/>
<keyword evidence="1" id="KW-0472">Membrane</keyword>
<dbReference type="OrthoDB" id="852834at2"/>
<accession>A0A1X9YP95</accession>
<keyword evidence="1" id="KW-0812">Transmembrane</keyword>
<reference evidence="3" key="1">
    <citation type="submission" date="2017-05" db="EMBL/GenBank/DDBJ databases">
        <authorList>
            <person name="Ray J."/>
            <person name="Price M."/>
            <person name="Deutschbauer A."/>
        </authorList>
    </citation>
    <scope>NUCLEOTIDE SEQUENCE [LARGE SCALE GENOMIC DNA]</scope>
    <source>
        <strain evidence="3">DSM 19842</strain>
    </source>
</reference>
<sequence length="176" mass="20668">MADLFKTREYNKRSEKPDLQPISLIIFLCGLILYVLWPEEWYAVVFFVPAAALFYFQRYYVDSGRQKLYGSLGRYLTFASEGVRARGRLFPYAAVENLVVEVNDFDRERQFTIYTVSVERGVNNRISFRFQDQNHTYPFYIESQAHQQELRTVLDALLASGVKIKVYYKGHPSTVF</sequence>
<keyword evidence="1" id="KW-1133">Transmembrane helix</keyword>
<dbReference type="RefSeq" id="WP_025604756.1">
    <property type="nucleotide sequence ID" value="NZ_CP021235.1"/>
</dbReference>
<proteinExistence type="predicted"/>